<keyword evidence="4 6" id="KW-0460">Magnesium</keyword>
<evidence type="ECO:0000313" key="13">
    <source>
        <dbReference type="EMBL" id="MBO1516383.1"/>
    </source>
</evidence>
<comment type="catalytic activity">
    <reaction evidence="6 8">
        <text>alpha-D-glucosamine 1-phosphate = D-glucosamine 6-phosphate</text>
        <dbReference type="Rhea" id="RHEA:23424"/>
        <dbReference type="ChEBI" id="CHEBI:58516"/>
        <dbReference type="ChEBI" id="CHEBI:58725"/>
        <dbReference type="EC" id="5.4.2.10"/>
    </reaction>
</comment>
<dbReference type="Pfam" id="PF02878">
    <property type="entry name" value="PGM_PMM_I"/>
    <property type="match status" value="1"/>
</dbReference>
<dbReference type="GO" id="GO:0005829">
    <property type="term" value="C:cytosol"/>
    <property type="evidence" value="ECO:0007669"/>
    <property type="project" value="TreeGrafter"/>
</dbReference>
<protein>
    <recommendedName>
        <fullName evidence="6 8">Phosphoglucosamine mutase</fullName>
        <ecNumber evidence="6 8">5.4.2.10</ecNumber>
    </recommendedName>
</protein>
<dbReference type="Pfam" id="PF00408">
    <property type="entry name" value="PGM_PMM_IV"/>
    <property type="match status" value="1"/>
</dbReference>
<dbReference type="AlphaFoldDB" id="A0AAW4ILN2"/>
<dbReference type="Proteomes" id="UP000664161">
    <property type="component" value="Unassembled WGS sequence"/>
</dbReference>
<dbReference type="FunFam" id="3.40.120.10:FF:000003">
    <property type="entry name" value="Phosphoglucosamine mutase"/>
    <property type="match status" value="1"/>
</dbReference>
<feature type="domain" description="Alpha-D-phosphohexomutase alpha/beta/alpha" evidence="10">
    <location>
        <begin position="2"/>
        <end position="139"/>
    </location>
</feature>
<dbReference type="InterPro" id="IPR036900">
    <property type="entry name" value="A-D-PHexomutase_C_sf"/>
</dbReference>
<dbReference type="GO" id="GO:0008966">
    <property type="term" value="F:phosphoglucosamine mutase activity"/>
    <property type="evidence" value="ECO:0007669"/>
    <property type="project" value="UniProtKB-UniRule"/>
</dbReference>
<sequence length="456" mass="48473">MSYFGTDGIRGKFGESPITPDFILKLGYVTGRVLIENNTNPSRKPSVVIGKDTRLSGYVIEGALQSGFNAAGVDVHMLGPLPTPAIAHLTRSFNADAGVVISASHNPYFDNGIKFFSGDGKKLTDEMQTAINDKLTAIMSASEADNNTIMPIVDPAKLGKNNRINDAKGRYIEFCKGSFPYQYDLSHLTVVVDCANGAGYSVAPRVMRELGANVIAINHAPDGININADCGSTHPAGLQKAVVEHGADVGIALDGDGDRIVMVDETGALVDGDGILYVLATQGADKAKGVVGTLMSNMGLELALKSAEIDFVRAKVGDRYVMQALEANGWILGGEPSGHILCLDKSRTGDAIIAGLQVLAVMQARGRALSDLVEGFNVLPQKLVNVRLSEMKDPFEYPELVAAFDKARAALAGRGRLLIRQSGTEPMIRVMVESDDEIECDVLANDLADQIKAVLG</sequence>
<dbReference type="InterPro" id="IPR005845">
    <property type="entry name" value="A-D-PHexomutase_a/b/a-II"/>
</dbReference>
<feature type="binding site" evidence="6">
    <location>
        <position position="258"/>
    </location>
    <ligand>
        <name>Mg(2+)</name>
        <dbReference type="ChEBI" id="CHEBI:18420"/>
    </ligand>
</feature>
<dbReference type="InterPro" id="IPR050060">
    <property type="entry name" value="Phosphoglucosamine_mutase"/>
</dbReference>
<feature type="active site" description="Phosphoserine intermediate" evidence="6">
    <location>
        <position position="104"/>
    </location>
</feature>
<evidence type="ECO:0000256" key="7">
    <source>
        <dbReference type="RuleBase" id="RU004326"/>
    </source>
</evidence>
<dbReference type="GO" id="GO:0000287">
    <property type="term" value="F:magnesium ion binding"/>
    <property type="evidence" value="ECO:0007669"/>
    <property type="project" value="UniProtKB-UniRule"/>
</dbReference>
<evidence type="ECO:0000256" key="5">
    <source>
        <dbReference type="ARBA" id="ARBA00023235"/>
    </source>
</evidence>
<dbReference type="SUPFAM" id="SSF55957">
    <property type="entry name" value="Phosphoglucomutase, C-terminal domain"/>
    <property type="match status" value="1"/>
</dbReference>
<dbReference type="PRINTS" id="PR00509">
    <property type="entry name" value="PGMPMM"/>
</dbReference>
<dbReference type="FunFam" id="3.40.120.10:FF:000001">
    <property type="entry name" value="Phosphoglucosamine mutase"/>
    <property type="match status" value="1"/>
</dbReference>
<dbReference type="InterPro" id="IPR006352">
    <property type="entry name" value="GlmM_bact"/>
</dbReference>
<dbReference type="InterPro" id="IPR005844">
    <property type="entry name" value="A-D-PHexomutase_a/b/a-I"/>
</dbReference>
<keyword evidence="5 6" id="KW-0413">Isomerase</keyword>
<proteinExistence type="inferred from homology"/>
<dbReference type="Pfam" id="PF02879">
    <property type="entry name" value="PGM_PMM_II"/>
    <property type="match status" value="1"/>
</dbReference>
<dbReference type="InterPro" id="IPR005846">
    <property type="entry name" value="A-D-PHexomutase_a/b/a-III"/>
</dbReference>
<evidence type="ECO:0000256" key="1">
    <source>
        <dbReference type="ARBA" id="ARBA00010231"/>
    </source>
</evidence>
<dbReference type="InterPro" id="IPR005841">
    <property type="entry name" value="Alpha-D-phosphohexomutase_SF"/>
</dbReference>
<dbReference type="InterPro" id="IPR016055">
    <property type="entry name" value="A-D-PHexomutase_a/b/a-I/II/III"/>
</dbReference>
<evidence type="ECO:0000259" key="9">
    <source>
        <dbReference type="Pfam" id="PF00408"/>
    </source>
</evidence>
<feature type="binding site" evidence="6">
    <location>
        <position position="254"/>
    </location>
    <ligand>
        <name>Mg(2+)</name>
        <dbReference type="ChEBI" id="CHEBI:18420"/>
    </ligand>
</feature>
<accession>A0AAW4ILN2</accession>
<evidence type="ECO:0000259" key="11">
    <source>
        <dbReference type="Pfam" id="PF02879"/>
    </source>
</evidence>
<feature type="domain" description="Alpha-D-phosphohexomutase C-terminal" evidence="9">
    <location>
        <begin position="383"/>
        <end position="449"/>
    </location>
</feature>
<dbReference type="Gene3D" id="3.40.120.10">
    <property type="entry name" value="Alpha-D-Glucose-1,6-Bisphosphate, subunit A, domain 3"/>
    <property type="match status" value="3"/>
</dbReference>
<dbReference type="PROSITE" id="PS00710">
    <property type="entry name" value="PGM_PMM"/>
    <property type="match status" value="1"/>
</dbReference>
<dbReference type="PANTHER" id="PTHR42946:SF1">
    <property type="entry name" value="PHOSPHOGLUCOMUTASE (ALPHA-D-GLUCOSE-1,6-BISPHOSPHATE-DEPENDENT)"/>
    <property type="match status" value="1"/>
</dbReference>
<dbReference type="HAMAP" id="MF_01554_B">
    <property type="entry name" value="GlmM_B"/>
    <property type="match status" value="1"/>
</dbReference>
<comment type="function">
    <text evidence="6 8">Catalyzes the conversion of glucosamine-6-phosphate to glucosamine-1-phosphate.</text>
</comment>
<evidence type="ECO:0000313" key="14">
    <source>
        <dbReference type="Proteomes" id="UP000664161"/>
    </source>
</evidence>
<dbReference type="CDD" id="cd05802">
    <property type="entry name" value="GlmM"/>
    <property type="match status" value="1"/>
</dbReference>
<evidence type="ECO:0000256" key="3">
    <source>
        <dbReference type="ARBA" id="ARBA00022723"/>
    </source>
</evidence>
<feature type="binding site" description="via phosphate group" evidence="6">
    <location>
        <position position="104"/>
    </location>
    <ligand>
        <name>Mg(2+)</name>
        <dbReference type="ChEBI" id="CHEBI:18420"/>
    </ligand>
</feature>
<organism evidence="13 14">
    <name type="scientific">Psychrobacter halodurans</name>
    <dbReference type="NCBI Taxonomy" id="2818439"/>
    <lineage>
        <taxon>Bacteria</taxon>
        <taxon>Pseudomonadati</taxon>
        <taxon>Pseudomonadota</taxon>
        <taxon>Gammaproteobacteria</taxon>
        <taxon>Moraxellales</taxon>
        <taxon>Moraxellaceae</taxon>
        <taxon>Psychrobacter</taxon>
    </lineage>
</organism>
<dbReference type="NCBIfam" id="NF008139">
    <property type="entry name" value="PRK10887.1"/>
    <property type="match status" value="1"/>
</dbReference>
<dbReference type="PANTHER" id="PTHR42946">
    <property type="entry name" value="PHOSPHOHEXOSE MUTASE"/>
    <property type="match status" value="1"/>
</dbReference>
<evidence type="ECO:0000259" key="12">
    <source>
        <dbReference type="Pfam" id="PF02880"/>
    </source>
</evidence>
<evidence type="ECO:0000256" key="4">
    <source>
        <dbReference type="ARBA" id="ARBA00022842"/>
    </source>
</evidence>
<evidence type="ECO:0000256" key="8">
    <source>
        <dbReference type="RuleBase" id="RU004327"/>
    </source>
</evidence>
<feature type="domain" description="Alpha-D-phosphohexomutase alpha/beta/alpha" evidence="11">
    <location>
        <begin position="170"/>
        <end position="267"/>
    </location>
</feature>
<keyword evidence="3 6" id="KW-0479">Metal-binding</keyword>
<dbReference type="SUPFAM" id="SSF53738">
    <property type="entry name" value="Phosphoglucomutase, first 3 domains"/>
    <property type="match status" value="3"/>
</dbReference>
<dbReference type="EC" id="5.4.2.10" evidence="6 8"/>
<gene>
    <name evidence="6 13" type="primary">glmM</name>
    <name evidence="13" type="ORF">J3491_03425</name>
</gene>
<dbReference type="RefSeq" id="WP_207969220.1">
    <property type="nucleotide sequence ID" value="NZ_JAGBKN010000005.1"/>
</dbReference>
<feature type="binding site" evidence="6">
    <location>
        <position position="256"/>
    </location>
    <ligand>
        <name>Mg(2+)</name>
        <dbReference type="ChEBI" id="CHEBI:18420"/>
    </ligand>
</feature>
<keyword evidence="2 6" id="KW-0597">Phosphoprotein</keyword>
<dbReference type="GO" id="GO:0004615">
    <property type="term" value="F:phosphomannomutase activity"/>
    <property type="evidence" value="ECO:0007669"/>
    <property type="project" value="TreeGrafter"/>
</dbReference>
<dbReference type="GO" id="GO:0006048">
    <property type="term" value="P:UDP-N-acetylglucosamine biosynthetic process"/>
    <property type="evidence" value="ECO:0007669"/>
    <property type="project" value="TreeGrafter"/>
</dbReference>
<dbReference type="Gene3D" id="3.30.310.50">
    <property type="entry name" value="Alpha-D-phosphohexomutase, C-terminal domain"/>
    <property type="match status" value="1"/>
</dbReference>
<feature type="modified residue" description="Phosphoserine" evidence="6">
    <location>
        <position position="104"/>
    </location>
</feature>
<dbReference type="NCBIfam" id="TIGR01455">
    <property type="entry name" value="glmM"/>
    <property type="match status" value="1"/>
</dbReference>
<feature type="domain" description="Alpha-D-phosphohexomutase alpha/beta/alpha" evidence="12">
    <location>
        <begin position="271"/>
        <end position="374"/>
    </location>
</feature>
<dbReference type="FunFam" id="3.30.310.50:FF:000001">
    <property type="entry name" value="Phosphoglucosamine mutase"/>
    <property type="match status" value="1"/>
</dbReference>
<name>A0AAW4ILN2_9GAMM</name>
<dbReference type="EMBL" id="JAGBKN010000005">
    <property type="protein sequence ID" value="MBO1516383.1"/>
    <property type="molecule type" value="Genomic_DNA"/>
</dbReference>
<comment type="caution">
    <text evidence="13">The sequence shown here is derived from an EMBL/GenBank/DDBJ whole genome shotgun (WGS) entry which is preliminary data.</text>
</comment>
<dbReference type="GO" id="GO:0009252">
    <property type="term" value="P:peptidoglycan biosynthetic process"/>
    <property type="evidence" value="ECO:0007669"/>
    <property type="project" value="UniProtKB-ARBA"/>
</dbReference>
<comment type="PTM">
    <text evidence="6">Activated by phosphorylation.</text>
</comment>
<comment type="cofactor">
    <cofactor evidence="6">
        <name>Mg(2+)</name>
        <dbReference type="ChEBI" id="CHEBI:18420"/>
    </cofactor>
    <text evidence="6">Binds 1 Mg(2+) ion per subunit.</text>
</comment>
<evidence type="ECO:0000256" key="6">
    <source>
        <dbReference type="HAMAP-Rule" id="MF_01554"/>
    </source>
</evidence>
<evidence type="ECO:0000256" key="2">
    <source>
        <dbReference type="ARBA" id="ARBA00022553"/>
    </source>
</evidence>
<dbReference type="GO" id="GO:0005975">
    <property type="term" value="P:carbohydrate metabolic process"/>
    <property type="evidence" value="ECO:0007669"/>
    <property type="project" value="InterPro"/>
</dbReference>
<keyword evidence="14" id="KW-1185">Reference proteome</keyword>
<dbReference type="Pfam" id="PF02880">
    <property type="entry name" value="PGM_PMM_III"/>
    <property type="match status" value="1"/>
</dbReference>
<reference evidence="13 14" key="1">
    <citation type="submission" date="2021-03" db="EMBL/GenBank/DDBJ databases">
        <authorList>
            <person name="Shang D.-D."/>
            <person name="Du Z.-J."/>
            <person name="Chen G.-J."/>
        </authorList>
    </citation>
    <scope>NUCLEOTIDE SEQUENCE [LARGE SCALE GENOMIC DNA]</scope>
    <source>
        <strain evidence="13 14">F2608</strain>
    </source>
</reference>
<dbReference type="InterPro" id="IPR005843">
    <property type="entry name" value="A-D-PHexomutase_C"/>
</dbReference>
<evidence type="ECO:0000259" key="10">
    <source>
        <dbReference type="Pfam" id="PF02878"/>
    </source>
</evidence>
<dbReference type="InterPro" id="IPR016066">
    <property type="entry name" value="A-D-PHexomutase_CS"/>
</dbReference>
<comment type="similarity">
    <text evidence="1 6 7">Belongs to the phosphohexose mutase family.</text>
</comment>